<feature type="region of interest" description="Disordered" evidence="1">
    <location>
        <begin position="1"/>
        <end position="48"/>
    </location>
</feature>
<evidence type="ECO:0000256" key="2">
    <source>
        <dbReference type="SAM" id="Phobius"/>
    </source>
</evidence>
<feature type="compositionally biased region" description="Basic and acidic residues" evidence="1">
    <location>
        <begin position="1"/>
        <end position="26"/>
    </location>
</feature>
<name>A0A0G0QLR7_YANXG</name>
<organism evidence="3 4">
    <name type="scientific">Yanofskybacteria sp. (strain GW2011_GWA1_39_13)</name>
    <dbReference type="NCBI Taxonomy" id="1619019"/>
    <lineage>
        <taxon>Bacteria</taxon>
        <taxon>Candidatus Yanofskyibacteriota</taxon>
    </lineage>
</organism>
<dbReference type="EMBL" id="LBWF01000001">
    <property type="protein sequence ID" value="KKR02602.1"/>
    <property type="molecule type" value="Genomic_DNA"/>
</dbReference>
<dbReference type="Proteomes" id="UP000034845">
    <property type="component" value="Unassembled WGS sequence"/>
</dbReference>
<accession>A0A0G0QLR7</accession>
<sequence length="187" mass="21259">MGYESEEKKESLNPENKQNRLDRIWEQQEGLEPGSANQSKQERLERILEQQEQLESDRAVYQNEQERESAEAKNQSPQAQPYKMGAGSYVLILFALFVDIIEIITTYTGVGAIISIPLGLLVDVIIFLGVGMSKDARKQWKRFAVGFVGENFPILASVLEFIPFRTLSLIWMYRGMSSPQQEDPGVN</sequence>
<reference evidence="3 4" key="1">
    <citation type="journal article" date="2015" name="Nature">
        <title>rRNA introns, odd ribosomes, and small enigmatic genomes across a large radiation of phyla.</title>
        <authorList>
            <person name="Brown C.T."/>
            <person name="Hug L.A."/>
            <person name="Thomas B.C."/>
            <person name="Sharon I."/>
            <person name="Castelle C.J."/>
            <person name="Singh A."/>
            <person name="Wilkins M.J."/>
            <person name="Williams K.H."/>
            <person name="Banfield J.F."/>
        </authorList>
    </citation>
    <scope>NUCLEOTIDE SEQUENCE [LARGE SCALE GENOMIC DNA]</scope>
    <source>
        <strain evidence="4">GW2011_GWA1_39_13</strain>
    </source>
</reference>
<evidence type="ECO:0000313" key="3">
    <source>
        <dbReference type="EMBL" id="KKR02602.1"/>
    </source>
</evidence>
<proteinExistence type="predicted"/>
<evidence type="ECO:0000256" key="1">
    <source>
        <dbReference type="SAM" id="MobiDB-lite"/>
    </source>
</evidence>
<comment type="caution">
    <text evidence="3">The sequence shown here is derived from an EMBL/GenBank/DDBJ whole genome shotgun (WGS) entry which is preliminary data.</text>
</comment>
<dbReference type="AlphaFoldDB" id="A0A0G0QLR7"/>
<keyword evidence="2" id="KW-1133">Transmembrane helix</keyword>
<keyword evidence="2" id="KW-0472">Membrane</keyword>
<keyword evidence="2" id="KW-0812">Transmembrane</keyword>
<evidence type="ECO:0000313" key="4">
    <source>
        <dbReference type="Proteomes" id="UP000034845"/>
    </source>
</evidence>
<feature type="region of interest" description="Disordered" evidence="1">
    <location>
        <begin position="60"/>
        <end position="79"/>
    </location>
</feature>
<protein>
    <submittedName>
        <fullName evidence="3">Uncharacterized protein</fullName>
    </submittedName>
</protein>
<feature type="transmembrane region" description="Helical" evidence="2">
    <location>
        <begin position="86"/>
        <end position="104"/>
    </location>
</feature>
<feature type="transmembrane region" description="Helical" evidence="2">
    <location>
        <begin position="110"/>
        <end position="131"/>
    </location>
</feature>
<gene>
    <name evidence="3" type="ORF">UT29_C0001G0082</name>
</gene>